<evidence type="ECO:0000256" key="1">
    <source>
        <dbReference type="SAM" id="SignalP"/>
    </source>
</evidence>
<accession>A0A9N8HWM0</accession>
<dbReference type="Proteomes" id="UP001153069">
    <property type="component" value="Unassembled WGS sequence"/>
</dbReference>
<dbReference type="OrthoDB" id="44258at2759"/>
<name>A0A9N8HWM0_9STRA</name>
<evidence type="ECO:0000313" key="3">
    <source>
        <dbReference type="Proteomes" id="UP001153069"/>
    </source>
</evidence>
<feature type="chain" id="PRO_5040442007" evidence="1">
    <location>
        <begin position="23"/>
        <end position="251"/>
    </location>
</feature>
<keyword evidence="3" id="KW-1185">Reference proteome</keyword>
<evidence type="ECO:0000313" key="2">
    <source>
        <dbReference type="EMBL" id="CAB9528387.1"/>
    </source>
</evidence>
<proteinExistence type="predicted"/>
<keyword evidence="1" id="KW-0732">Signal</keyword>
<reference evidence="2" key="1">
    <citation type="submission" date="2020-06" db="EMBL/GenBank/DDBJ databases">
        <authorList>
            <consortium name="Plant Systems Biology data submission"/>
        </authorList>
    </citation>
    <scope>NUCLEOTIDE SEQUENCE</scope>
    <source>
        <strain evidence="2">D6</strain>
    </source>
</reference>
<gene>
    <name evidence="2" type="ORF">SEMRO_2214_G319330.1</name>
</gene>
<dbReference type="AlphaFoldDB" id="A0A9N8HWM0"/>
<sequence length="251" mass="27591">MRRPLPLLVIPALCHFFSLSHGWNQHTQPVKKPSNPATRRDWIKVIVATACIIPVPVLPEAASADTTTSTSATRDSVIAPIRLATKALQALLDNWEESVVDCNYADVPRELLETKNKEELLEKASTFALFDKSVAVVTCKTSNKKIRDYLGRTGIGPLVGLDKKLRLALDLIDDPDDLDPFVQASETIQQALSRADSYSYTAGGDYSALNNFEKEESTKILQANGNLQQVRQSIGIAVENLSVVLTMLDKT</sequence>
<comment type="caution">
    <text evidence="2">The sequence shown here is derived from an EMBL/GenBank/DDBJ whole genome shotgun (WGS) entry which is preliminary data.</text>
</comment>
<feature type="signal peptide" evidence="1">
    <location>
        <begin position="1"/>
        <end position="22"/>
    </location>
</feature>
<organism evidence="2 3">
    <name type="scientific">Seminavis robusta</name>
    <dbReference type="NCBI Taxonomy" id="568900"/>
    <lineage>
        <taxon>Eukaryota</taxon>
        <taxon>Sar</taxon>
        <taxon>Stramenopiles</taxon>
        <taxon>Ochrophyta</taxon>
        <taxon>Bacillariophyta</taxon>
        <taxon>Bacillariophyceae</taxon>
        <taxon>Bacillariophycidae</taxon>
        <taxon>Naviculales</taxon>
        <taxon>Naviculaceae</taxon>
        <taxon>Seminavis</taxon>
    </lineage>
</organism>
<dbReference type="EMBL" id="CAICTM010002212">
    <property type="protein sequence ID" value="CAB9528387.1"/>
    <property type="molecule type" value="Genomic_DNA"/>
</dbReference>
<protein>
    <submittedName>
        <fullName evidence="2">Uncharacterized protein</fullName>
    </submittedName>
</protein>